<proteinExistence type="predicted"/>
<organism evidence="1 2">
    <name type="scientific">Kitasatospora cystarginea</name>
    <dbReference type="NCBI Taxonomy" id="58350"/>
    <lineage>
        <taxon>Bacteria</taxon>
        <taxon>Bacillati</taxon>
        <taxon>Actinomycetota</taxon>
        <taxon>Actinomycetes</taxon>
        <taxon>Kitasatosporales</taxon>
        <taxon>Streptomycetaceae</taxon>
        <taxon>Kitasatospora</taxon>
    </lineage>
</organism>
<evidence type="ECO:0008006" key="3">
    <source>
        <dbReference type="Google" id="ProtNLM"/>
    </source>
</evidence>
<evidence type="ECO:0000313" key="2">
    <source>
        <dbReference type="Proteomes" id="UP001500305"/>
    </source>
</evidence>
<keyword evidence="2" id="KW-1185">Reference proteome</keyword>
<gene>
    <name evidence="1" type="ORF">GCM10010430_34970</name>
</gene>
<sequence>MPTEPAPVAIYVCTAAGDPASAGLLSGYVATYAHHQGLTVVLEAADHDADRPLAQRAGWQIVIDAVAAGKVGGVITWTRSMVIPGVMTGQQIRAQFGLLASLLADQGAYLVCAASEAAAPVLEAAS</sequence>
<reference evidence="2" key="1">
    <citation type="journal article" date="2019" name="Int. J. Syst. Evol. Microbiol.">
        <title>The Global Catalogue of Microorganisms (GCM) 10K type strain sequencing project: providing services to taxonomists for standard genome sequencing and annotation.</title>
        <authorList>
            <consortium name="The Broad Institute Genomics Platform"/>
            <consortium name="The Broad Institute Genome Sequencing Center for Infectious Disease"/>
            <person name="Wu L."/>
            <person name="Ma J."/>
        </authorList>
    </citation>
    <scope>NUCLEOTIDE SEQUENCE [LARGE SCALE GENOMIC DNA]</scope>
    <source>
        <strain evidence="2">JCM 7356</strain>
    </source>
</reference>
<dbReference type="RefSeq" id="WP_344637331.1">
    <property type="nucleotide sequence ID" value="NZ_BAAATR010000014.1"/>
</dbReference>
<evidence type="ECO:0000313" key="1">
    <source>
        <dbReference type="EMBL" id="GAA2249296.1"/>
    </source>
</evidence>
<protein>
    <recommendedName>
        <fullName evidence="3">Resolvase/invertase-type recombinase catalytic domain-containing protein</fullName>
    </recommendedName>
</protein>
<dbReference type="Proteomes" id="UP001500305">
    <property type="component" value="Unassembled WGS sequence"/>
</dbReference>
<name>A0ABP5R588_9ACTN</name>
<comment type="caution">
    <text evidence="1">The sequence shown here is derived from an EMBL/GenBank/DDBJ whole genome shotgun (WGS) entry which is preliminary data.</text>
</comment>
<accession>A0ABP5R588</accession>
<dbReference type="EMBL" id="BAAATR010000014">
    <property type="protein sequence ID" value="GAA2249296.1"/>
    <property type="molecule type" value="Genomic_DNA"/>
</dbReference>